<dbReference type="GO" id="GO:0005484">
    <property type="term" value="F:SNAP receptor activity"/>
    <property type="evidence" value="ECO:0007669"/>
    <property type="project" value="TreeGrafter"/>
</dbReference>
<dbReference type="GO" id="GO:0000149">
    <property type="term" value="F:SNARE binding"/>
    <property type="evidence" value="ECO:0007669"/>
    <property type="project" value="TreeGrafter"/>
</dbReference>
<evidence type="ECO:0000256" key="8">
    <source>
        <dbReference type="ARBA" id="ARBA00023136"/>
    </source>
</evidence>
<dbReference type="GO" id="GO:0048278">
    <property type="term" value="P:vesicle docking"/>
    <property type="evidence" value="ECO:0007669"/>
    <property type="project" value="TreeGrafter"/>
</dbReference>
<feature type="transmembrane region" description="Helical" evidence="10">
    <location>
        <begin position="327"/>
        <end position="348"/>
    </location>
</feature>
<evidence type="ECO:0000259" key="11">
    <source>
        <dbReference type="PROSITE" id="PS50192"/>
    </source>
</evidence>
<dbReference type="GO" id="GO:0006886">
    <property type="term" value="P:intracellular protein transport"/>
    <property type="evidence" value="ECO:0007669"/>
    <property type="project" value="UniProtKB-ARBA"/>
</dbReference>
<keyword evidence="3 10" id="KW-0812">Transmembrane</keyword>
<evidence type="ECO:0000256" key="1">
    <source>
        <dbReference type="ARBA" id="ARBA00009063"/>
    </source>
</evidence>
<dbReference type="GO" id="GO:0007030">
    <property type="term" value="P:Golgi organization"/>
    <property type="evidence" value="ECO:0007669"/>
    <property type="project" value="UniProtKB-ARBA"/>
</dbReference>
<dbReference type="InterPro" id="IPR000727">
    <property type="entry name" value="T_SNARE_dom"/>
</dbReference>
<organism evidence="12 13">
    <name type="scientific">Salix brachista</name>
    <dbReference type="NCBI Taxonomy" id="2182728"/>
    <lineage>
        <taxon>Eukaryota</taxon>
        <taxon>Viridiplantae</taxon>
        <taxon>Streptophyta</taxon>
        <taxon>Embryophyta</taxon>
        <taxon>Tracheophyta</taxon>
        <taxon>Spermatophyta</taxon>
        <taxon>Magnoliopsida</taxon>
        <taxon>eudicotyledons</taxon>
        <taxon>Gunneridae</taxon>
        <taxon>Pentapetalae</taxon>
        <taxon>rosids</taxon>
        <taxon>fabids</taxon>
        <taxon>Malpighiales</taxon>
        <taxon>Salicaceae</taxon>
        <taxon>Saliceae</taxon>
        <taxon>Salix</taxon>
    </lineage>
</organism>
<dbReference type="GO" id="GO:0005802">
    <property type="term" value="C:trans-Golgi network"/>
    <property type="evidence" value="ECO:0007669"/>
    <property type="project" value="UniProtKB-ARBA"/>
</dbReference>
<proteinExistence type="inferred from homology"/>
<keyword evidence="4" id="KW-0611">Plant defense</keyword>
<sequence>MATRNRTLIFRKYRDALKSVRVPTSSSPSTSSIRGGGGGGPVIELASTSLLNPNRKYAPLSTEDPGNSRYGGNVEYSCIAGKFRRGYLWLKGALTVGLPPAWVDVSEEIAANVQRARTKMVELAKAHAKALMPSFGDGKEDQLTIEGLTQEITGLLRKSEKQLKRLAAAGPSEDSNVRKNVQRSLATDLQNLSMELRKKQSTYLKRLRQQKEGQDGDDLEMNLNGGRSIIDDDNLDDMQVDRQNLSKRFCEIYVAHDQSDWWFRVKACLVVESVNELAQIMKDLSVLVIDQGTIVDRIDYNIQNVATTVEEGLKQLQKADRTQKRGGMVMCATVLVIMCAVMLVLLILKTILF</sequence>
<dbReference type="InterPro" id="IPR045242">
    <property type="entry name" value="Syntaxin"/>
</dbReference>
<name>A0A5N5KFU3_9ROSI</name>
<dbReference type="GO" id="GO:0009863">
    <property type="term" value="P:salicylic acid mediated signaling pathway"/>
    <property type="evidence" value="ECO:0007669"/>
    <property type="project" value="UniProtKB-ARBA"/>
</dbReference>
<dbReference type="FunFam" id="1.20.58.70:FF:000010">
    <property type="entry name" value="Syntaxin-43"/>
    <property type="match status" value="1"/>
</dbReference>
<comment type="caution">
    <text evidence="12">The sequence shown here is derived from an EMBL/GenBank/DDBJ whole genome shotgun (WGS) entry which is preliminary data.</text>
</comment>
<dbReference type="InterPro" id="IPR010989">
    <property type="entry name" value="SNARE"/>
</dbReference>
<evidence type="ECO:0000256" key="2">
    <source>
        <dbReference type="ARBA" id="ARBA00022448"/>
    </source>
</evidence>
<dbReference type="Pfam" id="PF05739">
    <property type="entry name" value="SNARE"/>
    <property type="match status" value="1"/>
</dbReference>
<dbReference type="PANTHER" id="PTHR19957">
    <property type="entry name" value="SYNTAXIN"/>
    <property type="match status" value="1"/>
</dbReference>
<dbReference type="GO" id="GO:0043001">
    <property type="term" value="P:Golgi to plasma membrane protein transport"/>
    <property type="evidence" value="ECO:0007669"/>
    <property type="project" value="UniProtKB-ARBA"/>
</dbReference>
<feature type="domain" description="T-SNARE coiled-coil homology" evidence="11">
    <location>
        <begin position="270"/>
        <end position="319"/>
    </location>
</feature>
<dbReference type="InterPro" id="IPR006011">
    <property type="entry name" value="Syntaxin_N"/>
</dbReference>
<dbReference type="EMBL" id="VDCV01000013">
    <property type="protein sequence ID" value="KAB5529174.1"/>
    <property type="molecule type" value="Genomic_DNA"/>
</dbReference>
<dbReference type="GO" id="GO:0006906">
    <property type="term" value="P:vesicle fusion"/>
    <property type="evidence" value="ECO:0007669"/>
    <property type="project" value="UniProtKB-ARBA"/>
</dbReference>
<dbReference type="Gene3D" id="1.20.58.70">
    <property type="match status" value="1"/>
</dbReference>
<dbReference type="SMART" id="SM00397">
    <property type="entry name" value="t_SNARE"/>
    <property type="match status" value="1"/>
</dbReference>
<evidence type="ECO:0000256" key="10">
    <source>
        <dbReference type="SAM" id="Phobius"/>
    </source>
</evidence>
<evidence type="ECO:0000256" key="4">
    <source>
        <dbReference type="ARBA" id="ARBA00022821"/>
    </source>
</evidence>
<comment type="similarity">
    <text evidence="1">Belongs to the syntaxin family.</text>
</comment>
<dbReference type="GO" id="GO:0050832">
    <property type="term" value="P:defense response to fungus"/>
    <property type="evidence" value="ECO:0007669"/>
    <property type="project" value="UniProtKB-ARBA"/>
</dbReference>
<keyword evidence="7" id="KW-0333">Golgi apparatus</keyword>
<comment type="subcellular location">
    <subcellularLocation>
        <location evidence="9">Golgi apparatus</location>
        <location evidence="9">trans-Golgi network membrane</location>
        <topology evidence="9">Single-pass type IV membrane protein</topology>
    </subcellularLocation>
</comment>
<accession>A0A5N5KFU3</accession>
<keyword evidence="6 10" id="KW-1133">Transmembrane helix</keyword>
<evidence type="ECO:0000313" key="13">
    <source>
        <dbReference type="Proteomes" id="UP000326939"/>
    </source>
</evidence>
<dbReference type="GO" id="GO:0009658">
    <property type="term" value="P:chloroplast organization"/>
    <property type="evidence" value="ECO:0007669"/>
    <property type="project" value="UniProtKB-ARBA"/>
</dbReference>
<dbReference type="CDD" id="cd15845">
    <property type="entry name" value="SNARE_syntaxin16"/>
    <property type="match status" value="1"/>
</dbReference>
<dbReference type="GO" id="GO:0098629">
    <property type="term" value="P:trans-Golgi network membrane organization"/>
    <property type="evidence" value="ECO:0007669"/>
    <property type="project" value="UniProtKB-ARBA"/>
</dbReference>
<evidence type="ECO:0000256" key="7">
    <source>
        <dbReference type="ARBA" id="ARBA00023034"/>
    </source>
</evidence>
<evidence type="ECO:0000256" key="3">
    <source>
        <dbReference type="ARBA" id="ARBA00022692"/>
    </source>
</evidence>
<evidence type="ECO:0000256" key="9">
    <source>
        <dbReference type="ARBA" id="ARBA00037801"/>
    </source>
</evidence>
<keyword evidence="8 10" id="KW-0472">Membrane</keyword>
<evidence type="ECO:0000256" key="6">
    <source>
        <dbReference type="ARBA" id="ARBA00022989"/>
    </source>
</evidence>
<gene>
    <name evidence="12" type="ORF">DKX38_019255</name>
</gene>
<dbReference type="GO" id="GO:0031201">
    <property type="term" value="C:SNARE complex"/>
    <property type="evidence" value="ECO:0007669"/>
    <property type="project" value="TreeGrafter"/>
</dbReference>
<keyword evidence="2" id="KW-0813">Transport</keyword>
<dbReference type="AlphaFoldDB" id="A0A5N5KFU3"/>
<dbReference type="GO" id="GO:0006896">
    <property type="term" value="P:Golgi to vacuole transport"/>
    <property type="evidence" value="ECO:0007669"/>
    <property type="project" value="UniProtKB-ARBA"/>
</dbReference>
<keyword evidence="5" id="KW-0653">Protein transport</keyword>
<dbReference type="SUPFAM" id="SSF47661">
    <property type="entry name" value="t-snare proteins"/>
    <property type="match status" value="1"/>
</dbReference>
<dbReference type="PANTHER" id="PTHR19957:SF390">
    <property type="entry name" value="SYNTAXIN-41-LIKE ISOFORM X1"/>
    <property type="match status" value="1"/>
</dbReference>
<evidence type="ECO:0000313" key="12">
    <source>
        <dbReference type="EMBL" id="KAB5529174.1"/>
    </source>
</evidence>
<dbReference type="Proteomes" id="UP000326939">
    <property type="component" value="Chromosome 13"/>
</dbReference>
<protein>
    <recommendedName>
        <fullName evidence="11">t-SNARE coiled-coil homology domain-containing protein</fullName>
    </recommendedName>
</protein>
<reference evidence="13" key="1">
    <citation type="journal article" date="2019" name="Gigascience">
        <title>De novo genome assembly of the endangered Acer yangbiense, a plant species with extremely small populations endemic to Yunnan Province, China.</title>
        <authorList>
            <person name="Yang J."/>
            <person name="Wariss H.M."/>
            <person name="Tao L."/>
            <person name="Zhang R."/>
            <person name="Yun Q."/>
            <person name="Hollingsworth P."/>
            <person name="Dao Z."/>
            <person name="Luo G."/>
            <person name="Guo H."/>
            <person name="Ma Y."/>
            <person name="Sun W."/>
        </authorList>
    </citation>
    <scope>NUCLEOTIDE SEQUENCE [LARGE SCALE GENOMIC DNA]</scope>
    <source>
        <strain evidence="13">cv. br00</strain>
    </source>
</reference>
<keyword evidence="13" id="KW-1185">Reference proteome</keyword>
<evidence type="ECO:0000256" key="5">
    <source>
        <dbReference type="ARBA" id="ARBA00022927"/>
    </source>
</evidence>
<dbReference type="PROSITE" id="PS50192">
    <property type="entry name" value="T_SNARE"/>
    <property type="match status" value="1"/>
</dbReference>
<dbReference type="SMART" id="SM00503">
    <property type="entry name" value="SynN"/>
    <property type="match status" value="1"/>
</dbReference>